<organism evidence="7 8">
    <name type="scientific">Acinetobacter faecalis</name>
    <dbReference type="NCBI Taxonomy" id="2665161"/>
    <lineage>
        <taxon>Bacteria</taxon>
        <taxon>Pseudomonadati</taxon>
        <taxon>Pseudomonadota</taxon>
        <taxon>Gammaproteobacteria</taxon>
        <taxon>Moraxellales</taxon>
        <taxon>Moraxellaceae</taxon>
        <taxon>Acinetobacter</taxon>
    </lineage>
</organism>
<reference evidence="7 8" key="1">
    <citation type="submission" date="2019-11" db="EMBL/GenBank/DDBJ databases">
        <authorList>
            <person name="An D."/>
        </authorList>
    </citation>
    <scope>NUCLEOTIDE SEQUENCE [LARGE SCALE GENOMIC DNA]</scope>
    <source>
        <strain evidence="7 8">YIM 103518</strain>
    </source>
</reference>
<dbReference type="GO" id="GO:0005886">
    <property type="term" value="C:plasma membrane"/>
    <property type="evidence" value="ECO:0007669"/>
    <property type="project" value="UniProtKB-SubCell"/>
</dbReference>
<evidence type="ECO:0000256" key="6">
    <source>
        <dbReference type="SAM" id="Phobius"/>
    </source>
</evidence>
<protein>
    <submittedName>
        <fullName evidence="7">Amino acid transporter</fullName>
    </submittedName>
</protein>
<dbReference type="Proteomes" id="UP000473854">
    <property type="component" value="Unassembled WGS sequence"/>
</dbReference>
<feature type="transmembrane region" description="Helical" evidence="6">
    <location>
        <begin position="71"/>
        <end position="89"/>
    </location>
</feature>
<keyword evidence="4 6" id="KW-1133">Transmembrane helix</keyword>
<dbReference type="PANTHER" id="PTHR30086:SF20">
    <property type="entry name" value="ARGININE EXPORTER PROTEIN ARGO-RELATED"/>
    <property type="match status" value="1"/>
</dbReference>
<comment type="caution">
    <text evidence="7">The sequence shown here is derived from an EMBL/GenBank/DDBJ whole genome shotgun (WGS) entry which is preliminary data.</text>
</comment>
<dbReference type="PANTHER" id="PTHR30086">
    <property type="entry name" value="ARGININE EXPORTER PROTEIN ARGO"/>
    <property type="match status" value="1"/>
</dbReference>
<evidence type="ECO:0000256" key="2">
    <source>
        <dbReference type="ARBA" id="ARBA00022475"/>
    </source>
</evidence>
<dbReference type="RefSeq" id="WP_154773608.1">
    <property type="nucleotide sequence ID" value="NZ_JAXHPM010000044.1"/>
</dbReference>
<evidence type="ECO:0000313" key="7">
    <source>
        <dbReference type="EMBL" id="MTD12061.1"/>
    </source>
</evidence>
<gene>
    <name evidence="7" type="ORF">GIX10_11640</name>
</gene>
<dbReference type="Pfam" id="PF01810">
    <property type="entry name" value="LysE"/>
    <property type="match status" value="1"/>
</dbReference>
<keyword evidence="5 6" id="KW-0472">Membrane</keyword>
<feature type="transmembrane region" description="Helical" evidence="6">
    <location>
        <begin position="6"/>
        <end position="27"/>
    </location>
</feature>
<evidence type="ECO:0000256" key="1">
    <source>
        <dbReference type="ARBA" id="ARBA00004651"/>
    </source>
</evidence>
<dbReference type="EMBL" id="WLYL01000046">
    <property type="protein sequence ID" value="MTD12061.1"/>
    <property type="molecule type" value="Genomic_DNA"/>
</dbReference>
<name>A0A6L6GHW8_9GAMM</name>
<evidence type="ECO:0000256" key="4">
    <source>
        <dbReference type="ARBA" id="ARBA00022989"/>
    </source>
</evidence>
<comment type="subcellular location">
    <subcellularLocation>
        <location evidence="1">Cell membrane</location>
        <topology evidence="1">Multi-pass membrane protein</topology>
    </subcellularLocation>
</comment>
<dbReference type="AlphaFoldDB" id="A0A6L6GHW8"/>
<dbReference type="GO" id="GO:0015171">
    <property type="term" value="F:amino acid transmembrane transporter activity"/>
    <property type="evidence" value="ECO:0007669"/>
    <property type="project" value="TreeGrafter"/>
</dbReference>
<sequence length="199" mass="21989">MLSTALQGFLVSIGLIIAIGAQNAFVLKQGLKREHIFWICLICAMSDAILIFSGVFGFGQVVQSHTGWVDIAKYAGAIFLFLYGLQHFYQAFVKKHSLEAGGKDESSLLRVLLICLAFTWLNPHVYLDTVILIGAISTQINGDKTHFAVGASLASFIFFFSLGYGAKFLQPLFKDYRAWKVLDVCVGFLMWGIAYSLVS</sequence>
<proteinExistence type="predicted"/>
<feature type="transmembrane region" description="Helical" evidence="6">
    <location>
        <begin position="178"/>
        <end position="198"/>
    </location>
</feature>
<feature type="transmembrane region" description="Helical" evidence="6">
    <location>
        <begin position="109"/>
        <end position="127"/>
    </location>
</feature>
<keyword evidence="2" id="KW-1003">Cell membrane</keyword>
<feature type="transmembrane region" description="Helical" evidence="6">
    <location>
        <begin position="147"/>
        <end position="166"/>
    </location>
</feature>
<keyword evidence="3 6" id="KW-0812">Transmembrane</keyword>
<feature type="transmembrane region" description="Helical" evidence="6">
    <location>
        <begin position="36"/>
        <end position="59"/>
    </location>
</feature>
<evidence type="ECO:0000256" key="5">
    <source>
        <dbReference type="ARBA" id="ARBA00023136"/>
    </source>
</evidence>
<accession>A0A6L6GHW8</accession>
<evidence type="ECO:0000313" key="8">
    <source>
        <dbReference type="Proteomes" id="UP000473854"/>
    </source>
</evidence>
<evidence type="ECO:0000256" key="3">
    <source>
        <dbReference type="ARBA" id="ARBA00022692"/>
    </source>
</evidence>
<dbReference type="InterPro" id="IPR001123">
    <property type="entry name" value="LeuE-type"/>
</dbReference>